<organism evidence="2 3">
    <name type="scientific">Amoebophilus asiaticus (strain 5a2)</name>
    <dbReference type="NCBI Taxonomy" id="452471"/>
    <lineage>
        <taxon>Bacteria</taxon>
        <taxon>Pseudomonadati</taxon>
        <taxon>Bacteroidota</taxon>
        <taxon>Cytophagia</taxon>
        <taxon>Cytophagales</taxon>
        <taxon>Amoebophilaceae</taxon>
        <taxon>Candidatus Amoebophilus</taxon>
    </lineage>
</organism>
<proteinExistence type="predicted"/>
<dbReference type="STRING" id="452471.Aasi_0698"/>
<dbReference type="InterPro" id="IPR003607">
    <property type="entry name" value="HD/PDEase_dom"/>
</dbReference>
<dbReference type="KEGG" id="aas:Aasi_0698"/>
<evidence type="ECO:0000313" key="2">
    <source>
        <dbReference type="EMBL" id="ACE06087.1"/>
    </source>
</evidence>
<dbReference type="HOGENOM" id="CLU_012300_6_0_10"/>
<dbReference type="OrthoDB" id="9802385at2"/>
<dbReference type="PANTHER" id="PTHR21262:SF31">
    <property type="entry name" value="GTP PYROPHOSPHOKINASE"/>
    <property type="match status" value="1"/>
</dbReference>
<dbReference type="SUPFAM" id="SSF109604">
    <property type="entry name" value="HD-domain/PDEase-like"/>
    <property type="match status" value="1"/>
</dbReference>
<evidence type="ECO:0000313" key="3">
    <source>
        <dbReference type="Proteomes" id="UP000001227"/>
    </source>
</evidence>
<dbReference type="RefSeq" id="WP_012472854.1">
    <property type="nucleotide sequence ID" value="NC_010830.1"/>
</dbReference>
<accession>B3ES85</accession>
<dbReference type="Gene3D" id="1.10.3210.10">
    <property type="entry name" value="Hypothetical protein af1432"/>
    <property type="match status" value="1"/>
</dbReference>
<dbReference type="PANTHER" id="PTHR21262">
    <property type="entry name" value="GUANOSINE-3',5'-BIS DIPHOSPHATE 3'-PYROPHOSPHOHYDROLASE"/>
    <property type="match status" value="1"/>
</dbReference>
<keyword evidence="3" id="KW-1185">Reference proteome</keyword>
<feature type="domain" description="HD/PDEase" evidence="1">
    <location>
        <begin position="46"/>
        <end position="157"/>
    </location>
</feature>
<protein>
    <recommendedName>
        <fullName evidence="1">HD/PDEase domain-containing protein</fullName>
    </recommendedName>
</protein>
<reference evidence="2 3" key="1">
    <citation type="journal article" date="2010" name="J. Bacteriol.">
        <title>The genome of the amoeba symbiont 'Candidatus Amoebophilus asiaticus' reveals common mechanisms for host cell interaction among amoeba-associated bacteria.</title>
        <authorList>
            <person name="Schmitz-Esser S."/>
            <person name="Tischler P."/>
            <person name="Arnold R."/>
            <person name="Montanaro J."/>
            <person name="Wagner M."/>
            <person name="Rattei T."/>
            <person name="Horn M."/>
        </authorList>
    </citation>
    <scope>NUCLEOTIDE SEQUENCE [LARGE SCALE GENOMIC DNA]</scope>
    <source>
        <strain evidence="2 3">5a2</strain>
    </source>
</reference>
<evidence type="ECO:0000259" key="1">
    <source>
        <dbReference type="SMART" id="SM00471"/>
    </source>
</evidence>
<dbReference type="CDD" id="cd00077">
    <property type="entry name" value="HDc"/>
    <property type="match status" value="1"/>
</dbReference>
<dbReference type="Pfam" id="PF13328">
    <property type="entry name" value="HD_4"/>
    <property type="match status" value="1"/>
</dbReference>
<dbReference type="EMBL" id="CP001102">
    <property type="protein sequence ID" value="ACE06087.1"/>
    <property type="molecule type" value="Genomic_DNA"/>
</dbReference>
<dbReference type="SMART" id="SM00471">
    <property type="entry name" value="HDc"/>
    <property type="match status" value="1"/>
</dbReference>
<dbReference type="Proteomes" id="UP000001227">
    <property type="component" value="Chromosome"/>
</dbReference>
<dbReference type="eggNOG" id="COG0317">
    <property type="taxonomic scope" value="Bacteria"/>
</dbReference>
<dbReference type="AlphaFoldDB" id="B3ES85"/>
<sequence>MKGFKISEKGKQLLDLLKGEPHIDLKVMARGIEYAATFHHGQMRKSGEPFYYHPIEVACILLPYTTDQDTLIAALLHDTVEDTTLALTQIAFMFNPTIAHLVAGVTKFNEAWRRHFLENYEMHYKLLPRQETDLKIIQIKIADRTHNMRTIQFHPSLAKQKRIAEETLDVFLPIAQGIGLDPLVKELEELSVAILKK</sequence>
<name>B3ES85_AMOA5</name>
<gene>
    <name evidence="2" type="ordered locus">Aasi_0698</name>
</gene>